<dbReference type="GO" id="GO:0016740">
    <property type="term" value="F:transferase activity"/>
    <property type="evidence" value="ECO:0007669"/>
    <property type="project" value="UniProtKB-KW"/>
</dbReference>
<dbReference type="RefSeq" id="WP_101352910.1">
    <property type="nucleotide sequence ID" value="NZ_PIQO01000002.1"/>
</dbReference>
<proteinExistence type="predicted"/>
<dbReference type="PANTHER" id="PTHR43630:SF2">
    <property type="entry name" value="GLYCOSYLTRANSFERASE"/>
    <property type="match status" value="1"/>
</dbReference>
<dbReference type="InterPro" id="IPR011990">
    <property type="entry name" value="TPR-like_helical_dom_sf"/>
</dbReference>
<comment type="caution">
    <text evidence="2">The sequence shown here is derived from an EMBL/GenBank/DDBJ whole genome shotgun (WGS) entry which is preliminary data.</text>
</comment>
<dbReference type="OrthoDB" id="9815923at2"/>
<dbReference type="InterPro" id="IPR001173">
    <property type="entry name" value="Glyco_trans_2-like"/>
</dbReference>
<dbReference type="Gene3D" id="3.90.550.10">
    <property type="entry name" value="Spore Coat Polysaccharide Biosynthesis Protein SpsA, Chain A"/>
    <property type="match status" value="1"/>
</dbReference>
<dbReference type="InterPro" id="IPR029044">
    <property type="entry name" value="Nucleotide-diphossugar_trans"/>
</dbReference>
<protein>
    <submittedName>
        <fullName evidence="2">Glycosyltransferase family 2 protein</fullName>
    </submittedName>
</protein>
<dbReference type="Proteomes" id="UP000233440">
    <property type="component" value="Unassembled WGS sequence"/>
</dbReference>
<feature type="domain" description="Glycosyltransferase 2-like" evidence="1">
    <location>
        <begin position="5"/>
        <end position="124"/>
    </location>
</feature>
<dbReference type="Gene3D" id="1.25.40.10">
    <property type="entry name" value="Tetratricopeptide repeat domain"/>
    <property type="match status" value="1"/>
</dbReference>
<evidence type="ECO:0000313" key="3">
    <source>
        <dbReference type="Proteomes" id="UP000233440"/>
    </source>
</evidence>
<sequence>MSTVSLVLIVKNEEKKIKRCIESAKESVDEVVVVDTGSSDNTKKIAISMGVSMFDYKWNNSFADARNYAISKATSDWVFILDADEYFRQNYRQEIQNHINNGQAIGRVKVVNTYEQDGIMHEAVVYSLRLFPKGTRYEGRIHEQVVSDLPRKLTKIEVLHDGYYKVDKSSRNIPLLQEEIKSNPNDPYYLYQLGKAYQSKENYLEANKYYQKSYMLINRTEPYAPSLIVQYIHCLSKSSQFVKGLKIIEKEERFLSSYPDFFFTKGILLMNYFSSKPNSNLNDLELIESCFLQCLKIGETNTLEGTVGMGSFLPAYNLGLLYELCGLKEKADYYYQQSAAHGFKPAEKRFLRR</sequence>
<dbReference type="SUPFAM" id="SSF48452">
    <property type="entry name" value="TPR-like"/>
    <property type="match status" value="1"/>
</dbReference>
<accession>A0A2N3LNS0</accession>
<keyword evidence="3" id="KW-1185">Reference proteome</keyword>
<dbReference type="SUPFAM" id="SSF53448">
    <property type="entry name" value="Nucleotide-diphospho-sugar transferases"/>
    <property type="match status" value="1"/>
</dbReference>
<gene>
    <name evidence="2" type="ORF">CWO92_04005</name>
</gene>
<evidence type="ECO:0000259" key="1">
    <source>
        <dbReference type="Pfam" id="PF00535"/>
    </source>
</evidence>
<dbReference type="Pfam" id="PF00535">
    <property type="entry name" value="Glycos_transf_2"/>
    <property type="match status" value="1"/>
</dbReference>
<reference evidence="2 3" key="1">
    <citation type="submission" date="2017-11" db="EMBL/GenBank/DDBJ databases">
        <title>Bacillus camelliae sp. nov., isolated from pu'er tea.</title>
        <authorList>
            <person name="Niu L."/>
        </authorList>
    </citation>
    <scope>NUCLEOTIDE SEQUENCE [LARGE SCALE GENOMIC DNA]</scope>
    <source>
        <strain evidence="2 3">7578-1</strain>
    </source>
</reference>
<dbReference type="AlphaFoldDB" id="A0A2N3LNS0"/>
<name>A0A2N3LNS0_9BACI</name>
<organism evidence="2 3">
    <name type="scientific">Heyndrickxia camelliae</name>
    <dbReference type="NCBI Taxonomy" id="1707093"/>
    <lineage>
        <taxon>Bacteria</taxon>
        <taxon>Bacillati</taxon>
        <taxon>Bacillota</taxon>
        <taxon>Bacilli</taxon>
        <taxon>Bacillales</taxon>
        <taxon>Bacillaceae</taxon>
        <taxon>Heyndrickxia</taxon>
    </lineage>
</organism>
<dbReference type="CDD" id="cd02511">
    <property type="entry name" value="Beta4Glucosyltransferase"/>
    <property type="match status" value="1"/>
</dbReference>
<dbReference type="PANTHER" id="PTHR43630">
    <property type="entry name" value="POLY-BETA-1,6-N-ACETYL-D-GLUCOSAMINE SYNTHASE"/>
    <property type="match status" value="1"/>
</dbReference>
<evidence type="ECO:0000313" key="2">
    <source>
        <dbReference type="EMBL" id="PKR86271.1"/>
    </source>
</evidence>
<dbReference type="SUPFAM" id="SSF81901">
    <property type="entry name" value="HCP-like"/>
    <property type="match status" value="1"/>
</dbReference>
<dbReference type="EMBL" id="PIQO01000002">
    <property type="protein sequence ID" value="PKR86271.1"/>
    <property type="molecule type" value="Genomic_DNA"/>
</dbReference>
<keyword evidence="2" id="KW-0808">Transferase</keyword>